<keyword evidence="3" id="KW-1185">Reference proteome</keyword>
<evidence type="ECO:0000256" key="1">
    <source>
        <dbReference type="SAM" id="MobiDB-lite"/>
    </source>
</evidence>
<sequence length="62" mass="6848">MKTSNKLLLGLFTLIVLAMITGTLRLKRDFKKHADIQNSTTTIQTDSTTNDSDSASVHININ</sequence>
<reference evidence="2 3" key="2">
    <citation type="journal article" date="2011" name="Stand. Genomic Sci.">
        <title>Complete genome sequence of Paludibacter propionicigenes type strain (WB4).</title>
        <authorList>
            <person name="Gronow S."/>
            <person name="Munk C."/>
            <person name="Lapidus A."/>
            <person name="Nolan M."/>
            <person name="Lucas S."/>
            <person name="Hammon N."/>
            <person name="Deshpande S."/>
            <person name="Cheng J.F."/>
            <person name="Tapia R."/>
            <person name="Han C."/>
            <person name="Goodwin L."/>
            <person name="Pitluck S."/>
            <person name="Liolios K."/>
            <person name="Ivanova N."/>
            <person name="Mavromatis K."/>
            <person name="Mikhailova N."/>
            <person name="Pati A."/>
            <person name="Chen A."/>
            <person name="Palaniappan K."/>
            <person name="Land M."/>
            <person name="Hauser L."/>
            <person name="Chang Y.J."/>
            <person name="Jeffries C.D."/>
            <person name="Brambilla E."/>
            <person name="Rohde M."/>
            <person name="Goker M."/>
            <person name="Detter J.C."/>
            <person name="Woyke T."/>
            <person name="Bristow J."/>
            <person name="Eisen J.A."/>
            <person name="Markowitz V."/>
            <person name="Hugenholtz P."/>
            <person name="Kyrpides N.C."/>
            <person name="Klenk H.P."/>
        </authorList>
    </citation>
    <scope>NUCLEOTIDE SEQUENCE [LARGE SCALE GENOMIC DNA]</scope>
    <source>
        <strain evidence="3">DSM 17365 / JCM 13257 / WB4</strain>
    </source>
</reference>
<dbReference type="AlphaFoldDB" id="E4T3B1"/>
<dbReference type="STRING" id="694427.Palpr_1056"/>
<feature type="compositionally biased region" description="Low complexity" evidence="1">
    <location>
        <begin position="41"/>
        <end position="54"/>
    </location>
</feature>
<organism evidence="2 3">
    <name type="scientific">Paludibacter propionicigenes (strain DSM 17365 / JCM 13257 / WB4)</name>
    <dbReference type="NCBI Taxonomy" id="694427"/>
    <lineage>
        <taxon>Bacteria</taxon>
        <taxon>Pseudomonadati</taxon>
        <taxon>Bacteroidota</taxon>
        <taxon>Bacteroidia</taxon>
        <taxon>Bacteroidales</taxon>
        <taxon>Paludibacteraceae</taxon>
        <taxon>Paludibacter</taxon>
    </lineage>
</organism>
<protein>
    <submittedName>
        <fullName evidence="2">Uncharacterized protein</fullName>
    </submittedName>
</protein>
<dbReference type="KEGG" id="ppn:Palpr_1056"/>
<accession>E4T3B1</accession>
<name>E4T3B1_PALPW</name>
<evidence type="ECO:0000313" key="2">
    <source>
        <dbReference type="EMBL" id="ADQ79205.1"/>
    </source>
</evidence>
<gene>
    <name evidence="2" type="ordered locus">Palpr_1056</name>
</gene>
<evidence type="ECO:0000313" key="3">
    <source>
        <dbReference type="Proteomes" id="UP000008718"/>
    </source>
</evidence>
<proteinExistence type="predicted"/>
<dbReference type="EMBL" id="CP002345">
    <property type="protein sequence ID" value="ADQ79205.1"/>
    <property type="molecule type" value="Genomic_DNA"/>
</dbReference>
<feature type="region of interest" description="Disordered" evidence="1">
    <location>
        <begin position="41"/>
        <end position="62"/>
    </location>
</feature>
<dbReference type="Proteomes" id="UP000008718">
    <property type="component" value="Chromosome"/>
</dbReference>
<dbReference type="HOGENOM" id="CLU_2899996_0_0_10"/>
<reference key="1">
    <citation type="submission" date="2010-11" db="EMBL/GenBank/DDBJ databases">
        <title>The complete genome of Paludibacter propionicigenes DSM 17365.</title>
        <authorList>
            <consortium name="US DOE Joint Genome Institute (JGI-PGF)"/>
            <person name="Lucas S."/>
            <person name="Copeland A."/>
            <person name="Lapidus A."/>
            <person name="Bruce D."/>
            <person name="Goodwin L."/>
            <person name="Pitluck S."/>
            <person name="Kyrpides N."/>
            <person name="Mavromatis K."/>
            <person name="Ivanova N."/>
            <person name="Munk A.C."/>
            <person name="Brettin T."/>
            <person name="Detter J.C."/>
            <person name="Han C."/>
            <person name="Tapia R."/>
            <person name="Land M."/>
            <person name="Hauser L."/>
            <person name="Markowitz V."/>
            <person name="Cheng J.-F."/>
            <person name="Hugenholtz P."/>
            <person name="Woyke T."/>
            <person name="Wu D."/>
            <person name="Gronow S."/>
            <person name="Wellnitz S."/>
            <person name="Brambilla E."/>
            <person name="Klenk H.-P."/>
            <person name="Eisen J.A."/>
        </authorList>
    </citation>
    <scope>NUCLEOTIDE SEQUENCE</scope>
    <source>
        <strain>WB4</strain>
    </source>
</reference>